<evidence type="ECO:0000313" key="2">
    <source>
        <dbReference type="EMBL" id="VDI47487.1"/>
    </source>
</evidence>
<dbReference type="EMBL" id="UYJE01006617">
    <property type="protein sequence ID" value="VDI47487.1"/>
    <property type="molecule type" value="Genomic_DNA"/>
</dbReference>
<evidence type="ECO:0008006" key="4">
    <source>
        <dbReference type="Google" id="ProtNLM"/>
    </source>
</evidence>
<feature type="compositionally biased region" description="Basic residues" evidence="1">
    <location>
        <begin position="538"/>
        <end position="551"/>
    </location>
</feature>
<dbReference type="GO" id="GO:0003341">
    <property type="term" value="P:cilium movement"/>
    <property type="evidence" value="ECO:0007669"/>
    <property type="project" value="InterPro"/>
</dbReference>
<gene>
    <name evidence="2" type="ORF">MGAL_10B024222</name>
</gene>
<proteinExistence type="predicted"/>
<organism evidence="2 3">
    <name type="scientific">Mytilus galloprovincialis</name>
    <name type="common">Mediterranean mussel</name>
    <dbReference type="NCBI Taxonomy" id="29158"/>
    <lineage>
        <taxon>Eukaryota</taxon>
        <taxon>Metazoa</taxon>
        <taxon>Spiralia</taxon>
        <taxon>Lophotrochozoa</taxon>
        <taxon>Mollusca</taxon>
        <taxon>Bivalvia</taxon>
        <taxon>Autobranchia</taxon>
        <taxon>Pteriomorphia</taxon>
        <taxon>Mytilida</taxon>
        <taxon>Mytiloidea</taxon>
        <taxon>Mytilidae</taxon>
        <taxon>Mytilinae</taxon>
        <taxon>Mytilus</taxon>
    </lineage>
</organism>
<feature type="region of interest" description="Disordered" evidence="1">
    <location>
        <begin position="532"/>
        <end position="551"/>
    </location>
</feature>
<name>A0A8B6FDZ1_MYTGA</name>
<dbReference type="GO" id="GO:0035253">
    <property type="term" value="C:ciliary rootlet"/>
    <property type="evidence" value="ECO:0007669"/>
    <property type="project" value="TreeGrafter"/>
</dbReference>
<dbReference type="AlphaFoldDB" id="A0A8B6FDZ1"/>
<keyword evidence="3" id="KW-1185">Reference proteome</keyword>
<dbReference type="Proteomes" id="UP000596742">
    <property type="component" value="Unassembled WGS sequence"/>
</dbReference>
<dbReference type="OrthoDB" id="10255247at2759"/>
<dbReference type="GO" id="GO:0036158">
    <property type="term" value="P:outer dynein arm assembly"/>
    <property type="evidence" value="ECO:0007669"/>
    <property type="project" value="InterPro"/>
</dbReference>
<comment type="caution">
    <text evidence="2">The sequence shown here is derived from an EMBL/GenBank/DDBJ whole genome shotgun (WGS) entry which is preliminary data.</text>
</comment>
<evidence type="ECO:0000256" key="1">
    <source>
        <dbReference type="SAM" id="MobiDB-lite"/>
    </source>
</evidence>
<evidence type="ECO:0000313" key="3">
    <source>
        <dbReference type="Proteomes" id="UP000596742"/>
    </source>
</evidence>
<reference evidence="2" key="1">
    <citation type="submission" date="2018-11" db="EMBL/GenBank/DDBJ databases">
        <authorList>
            <person name="Alioto T."/>
            <person name="Alioto T."/>
        </authorList>
    </citation>
    <scope>NUCLEOTIDE SEQUENCE</scope>
</reference>
<dbReference type="GO" id="GO:0036064">
    <property type="term" value="C:ciliary basal body"/>
    <property type="evidence" value="ECO:0007669"/>
    <property type="project" value="TreeGrafter"/>
</dbReference>
<accession>A0A8B6FDZ1</accession>
<sequence>MTITVVDGKAWIVHFTRLPADVVLSLLIAASTEKPRDERDARCVFRKLRREEIKKIERLIADTKSRNKKKRVTLAKSINGDEKVIHSVFQNRKEELLSMQRYTVEGAVKTMDQKVCEASKRRNTIKHEADIKRDRLKELQSTLRQMRLVNTQDFDLERKQVIRRLQNEMDKAGIKYEAARNITRRYEEIMTHMQEECRLYPARLNVLEEIFRDASTELDVLKLMNEKAVKSSDDTRRDLMKMEREMYQARRARDQQLTVTKKEVERRKEPTDRQERRAKVAYVTDTAGDTKAMKLQQEKEDRQEKILTLEDAFERIKSAIHVSNMDDIVYRVTNQDNTRHRILQQEQENLDAKERLMEEKTSLRVIFEDLKFTSQRQIAKGRKMVEDVQEYVKKEETSRDDCLTEMAVNEKLLLDLQSGIATLYEKLKEIRLKPPYHNFSKSDPVEDLANCQRKLEVLLTGLGLWKKTPELSPVNLNEHKLHTYLENKLPADNVRIRLETDDGSDIDDFHFDHDQDNDGLLSRDDIKRQGMDFLNSKLKPKKKKGRKVRTK</sequence>
<dbReference type="PANTHER" id="PTHR46518">
    <property type="entry name" value="COILED-COIL DOMAIN-CONTAINING PROTEIN 151"/>
    <property type="match status" value="1"/>
</dbReference>
<protein>
    <recommendedName>
        <fullName evidence="4">EF-hand domain-containing protein</fullName>
    </recommendedName>
</protein>
<dbReference type="InterPro" id="IPR033192">
    <property type="entry name" value="ODAD3"/>
</dbReference>
<dbReference type="GO" id="GO:0097542">
    <property type="term" value="C:ciliary tip"/>
    <property type="evidence" value="ECO:0007669"/>
    <property type="project" value="TreeGrafter"/>
</dbReference>
<dbReference type="InterPro" id="IPR018247">
    <property type="entry name" value="EF_Hand_1_Ca_BS"/>
</dbReference>
<dbReference type="PROSITE" id="PS00018">
    <property type="entry name" value="EF_HAND_1"/>
    <property type="match status" value="1"/>
</dbReference>
<dbReference type="PANTHER" id="PTHR46518:SF1">
    <property type="entry name" value="OUTER DYNEIN ARM-DOCKING COMPLEX SUBUNIT 3"/>
    <property type="match status" value="1"/>
</dbReference>